<dbReference type="SUPFAM" id="SSF52283">
    <property type="entry name" value="Formate/glycerate dehydrogenase catalytic domain-like"/>
    <property type="match status" value="1"/>
</dbReference>
<dbReference type="PANTHER" id="PTHR43026">
    <property type="entry name" value="2-HYDROXYACID DEHYDROGENASE HOMOLOG 1-RELATED"/>
    <property type="match status" value="1"/>
</dbReference>
<dbReference type="InterPro" id="IPR006140">
    <property type="entry name" value="D-isomer_DH_NAD-bd"/>
</dbReference>
<sequence length="342" mass="37427">MKVVAYSIKNFEKESLAKANQKKHDITLISNPLSLETVSYAEGKDAVVVFTNDDVSAPVVNRLADMGIRYIATRSVGTDHIDRDAAGKRGIKLANVPLYSPQAIAEHTVTLALALSRRITTANKHSHDFDFKLDDLIGFNFYGKTVGLIGLGHIGKATAAIFKGLGCRIIAYDVVTFSDADGIESVSLAELLRTADVISLHAPLTPNTMHLINKQTIAEMKTGVMLLNTSRGALINTEDMLEALGNGKIGYLGLDVYEYEKGLFFSDHSKDIKKDHLLEELLAYPNVIITPHQAFLTHEAIQQIADQTIKNIDMWQQNKCVGDACACANSCRVTAEKKIVNL</sequence>
<keyword evidence="2 4" id="KW-0560">Oxidoreductase</keyword>
<keyword evidence="3" id="KW-0520">NAD</keyword>
<name>A0ABP8GD98_9SPHI</name>
<evidence type="ECO:0000259" key="5">
    <source>
        <dbReference type="Pfam" id="PF00389"/>
    </source>
</evidence>
<organism evidence="7 8">
    <name type="scientific">Mucilaginibacter gynuensis</name>
    <dbReference type="NCBI Taxonomy" id="1302236"/>
    <lineage>
        <taxon>Bacteria</taxon>
        <taxon>Pseudomonadati</taxon>
        <taxon>Bacteroidota</taxon>
        <taxon>Sphingobacteriia</taxon>
        <taxon>Sphingobacteriales</taxon>
        <taxon>Sphingobacteriaceae</taxon>
        <taxon>Mucilaginibacter</taxon>
    </lineage>
</organism>
<dbReference type="Pfam" id="PF00389">
    <property type="entry name" value="2-Hacid_dh"/>
    <property type="match status" value="1"/>
</dbReference>
<evidence type="ECO:0000256" key="4">
    <source>
        <dbReference type="RuleBase" id="RU003719"/>
    </source>
</evidence>
<dbReference type="Proteomes" id="UP001500582">
    <property type="component" value="Unassembled WGS sequence"/>
</dbReference>
<evidence type="ECO:0000256" key="3">
    <source>
        <dbReference type="ARBA" id="ARBA00023027"/>
    </source>
</evidence>
<comment type="similarity">
    <text evidence="1 4">Belongs to the D-isomer specific 2-hydroxyacid dehydrogenase family.</text>
</comment>
<dbReference type="PROSITE" id="PS00670">
    <property type="entry name" value="D_2_HYDROXYACID_DH_2"/>
    <property type="match status" value="1"/>
</dbReference>
<evidence type="ECO:0000256" key="2">
    <source>
        <dbReference type="ARBA" id="ARBA00023002"/>
    </source>
</evidence>
<protein>
    <submittedName>
        <fullName evidence="7">2-hydroxyacid dehydrogenase</fullName>
    </submittedName>
</protein>
<dbReference type="InterPro" id="IPR058205">
    <property type="entry name" value="D-LDH-like"/>
</dbReference>
<evidence type="ECO:0000313" key="7">
    <source>
        <dbReference type="EMBL" id="GAA4322167.1"/>
    </source>
</evidence>
<evidence type="ECO:0000313" key="8">
    <source>
        <dbReference type="Proteomes" id="UP001500582"/>
    </source>
</evidence>
<feature type="domain" description="D-isomer specific 2-hydroxyacid dehydrogenase NAD-binding" evidence="6">
    <location>
        <begin position="110"/>
        <end position="294"/>
    </location>
</feature>
<dbReference type="InterPro" id="IPR029753">
    <property type="entry name" value="D-isomer_DH_CS"/>
</dbReference>
<feature type="domain" description="D-isomer specific 2-hydroxyacid dehydrogenase catalytic" evidence="5">
    <location>
        <begin position="13"/>
        <end position="320"/>
    </location>
</feature>
<dbReference type="PROSITE" id="PS00671">
    <property type="entry name" value="D_2_HYDROXYACID_DH_3"/>
    <property type="match status" value="1"/>
</dbReference>
<accession>A0ABP8GD98</accession>
<dbReference type="RefSeq" id="WP_345211149.1">
    <property type="nucleotide sequence ID" value="NZ_BAABFT010000005.1"/>
</dbReference>
<dbReference type="InterPro" id="IPR036291">
    <property type="entry name" value="NAD(P)-bd_dom_sf"/>
</dbReference>
<dbReference type="PANTHER" id="PTHR43026:SF1">
    <property type="entry name" value="2-HYDROXYACID DEHYDROGENASE HOMOLOG 1-RELATED"/>
    <property type="match status" value="1"/>
</dbReference>
<proteinExistence type="inferred from homology"/>
<reference evidence="8" key="1">
    <citation type="journal article" date="2019" name="Int. J. Syst. Evol. Microbiol.">
        <title>The Global Catalogue of Microorganisms (GCM) 10K type strain sequencing project: providing services to taxonomists for standard genome sequencing and annotation.</title>
        <authorList>
            <consortium name="The Broad Institute Genomics Platform"/>
            <consortium name="The Broad Institute Genome Sequencing Center for Infectious Disease"/>
            <person name="Wu L."/>
            <person name="Ma J."/>
        </authorList>
    </citation>
    <scope>NUCLEOTIDE SEQUENCE [LARGE SCALE GENOMIC DNA]</scope>
    <source>
        <strain evidence="8">JCM 17705</strain>
    </source>
</reference>
<dbReference type="InterPro" id="IPR006139">
    <property type="entry name" value="D-isomer_2_OHA_DH_cat_dom"/>
</dbReference>
<dbReference type="CDD" id="cd12183">
    <property type="entry name" value="LDH_like_2"/>
    <property type="match status" value="1"/>
</dbReference>
<evidence type="ECO:0000259" key="6">
    <source>
        <dbReference type="Pfam" id="PF02826"/>
    </source>
</evidence>
<dbReference type="Pfam" id="PF02826">
    <property type="entry name" value="2-Hacid_dh_C"/>
    <property type="match status" value="1"/>
</dbReference>
<dbReference type="SUPFAM" id="SSF51735">
    <property type="entry name" value="NAD(P)-binding Rossmann-fold domains"/>
    <property type="match status" value="1"/>
</dbReference>
<gene>
    <name evidence="7" type="ORF">GCM10023149_22320</name>
</gene>
<dbReference type="EMBL" id="BAABFT010000005">
    <property type="protein sequence ID" value="GAA4322167.1"/>
    <property type="molecule type" value="Genomic_DNA"/>
</dbReference>
<comment type="caution">
    <text evidence="7">The sequence shown here is derived from an EMBL/GenBank/DDBJ whole genome shotgun (WGS) entry which is preliminary data.</text>
</comment>
<keyword evidence="8" id="KW-1185">Reference proteome</keyword>
<evidence type="ECO:0000256" key="1">
    <source>
        <dbReference type="ARBA" id="ARBA00005854"/>
    </source>
</evidence>
<dbReference type="Gene3D" id="3.40.50.720">
    <property type="entry name" value="NAD(P)-binding Rossmann-like Domain"/>
    <property type="match status" value="2"/>
</dbReference>